<evidence type="ECO:0000313" key="2">
    <source>
        <dbReference type="Proteomes" id="UP000272010"/>
    </source>
</evidence>
<gene>
    <name evidence="1" type="ORF">PY32053_02243</name>
</gene>
<protein>
    <submittedName>
        <fullName evidence="1">Type I-E CRISPR-associated protein Cas7/Cas4/CasC</fullName>
    </submittedName>
</protein>
<proteinExistence type="predicted"/>
<dbReference type="Proteomes" id="UP000272010">
    <property type="component" value="Chromosome"/>
</dbReference>
<organism evidence="1 2">
    <name type="scientific">Paracoccus yeei</name>
    <dbReference type="NCBI Taxonomy" id="147645"/>
    <lineage>
        <taxon>Bacteria</taxon>
        <taxon>Pseudomonadati</taxon>
        <taxon>Pseudomonadota</taxon>
        <taxon>Alphaproteobacteria</taxon>
        <taxon>Rhodobacterales</taxon>
        <taxon>Paracoccaceae</taxon>
        <taxon>Paracoccus</taxon>
    </lineage>
</organism>
<name>A0A386UMQ7_9RHOB</name>
<dbReference type="RefSeq" id="WP_120442236.1">
    <property type="nucleotide sequence ID" value="NZ_CP031078.1"/>
</dbReference>
<reference evidence="2" key="1">
    <citation type="submission" date="2018-07" db="EMBL/GenBank/DDBJ databases">
        <title>Genome Structure of the Opportunistic Pathogen Paracoccus yeei (Alphaproteobacteria) and Identification of Putative Virulence Factors.</title>
        <authorList>
            <person name="Lasek R."/>
            <person name="Szuplewska M."/>
            <person name="Mitura M."/>
            <person name="Decewicz P."/>
            <person name="Chmielowska C."/>
            <person name="Pawlot A."/>
            <person name="Sentkowska D."/>
            <person name="Czarnecki J."/>
            <person name="Bartosik D."/>
        </authorList>
    </citation>
    <scope>NUCLEOTIDE SEQUENCE [LARGE SCALE GENOMIC DNA]</scope>
    <source>
        <strain evidence="2">CCUG 32053</strain>
    </source>
</reference>
<accession>A0A386UMQ7</accession>
<evidence type="ECO:0000313" key="1">
    <source>
        <dbReference type="EMBL" id="AYF01851.1"/>
    </source>
</evidence>
<dbReference type="Pfam" id="PF09344">
    <property type="entry name" value="Cas_CT1975"/>
    <property type="match status" value="1"/>
</dbReference>
<dbReference type="EMBL" id="CP031078">
    <property type="protein sequence ID" value="AYF01851.1"/>
    <property type="molecule type" value="Genomic_DNA"/>
</dbReference>
<dbReference type="InterPro" id="IPR010148">
    <property type="entry name" value="CRISPR-assoc_prot_CT1975"/>
</dbReference>
<dbReference type="AlphaFoldDB" id="A0A386UMQ7"/>
<dbReference type="NCBIfam" id="TIGR01869">
    <property type="entry name" value="casC_Cse4"/>
    <property type="match status" value="1"/>
</dbReference>
<sequence length="379" mass="40284">MTAPRFLQIHTLTSYAAALLNRDDSGLAKRLPYGDALRTRISSQCLKRHWRLAEDPHALARIDGAEAAFRSRELVTLKVIKPLRDAGIDGAVVDALEPEFQMALYGDKGVTKKSRQTLIFGETELRWLAAEAARLADEAGGDAKAAKTLAEAWRKGLNKSLKAMTAAASLPGGLTSALFGRMVTSDPEANITAPVHVAHAFTVHAEEAESDYFTAVDDLSGDEPGADTIQETELTSGLFYGYVVVDIPGLIDNLGGDADLAGRVLHNLVYLIAEVSPGAKRGSTAPYGRAGMVLLEAGDRQPRSLAEAFRTPCPPHLGPAAQALTTQLEVFDRCYETGEERHVLSLANAPVPGAAPASLRQLAEWAGGLPAQLSAGRAA</sequence>